<dbReference type="AlphaFoldDB" id="A0A168RPQ4"/>
<dbReference type="GO" id="GO:0016592">
    <property type="term" value="C:mediator complex"/>
    <property type="evidence" value="ECO:0007669"/>
    <property type="project" value="InterPro"/>
</dbReference>
<evidence type="ECO:0000256" key="5">
    <source>
        <dbReference type="ARBA" id="ARBA00023163"/>
    </source>
</evidence>
<comment type="similarity">
    <text evidence="2 7">Belongs to the Mediator complex subunit 1 family.</text>
</comment>
<keyword evidence="5 7" id="KW-0804">Transcription</keyword>
<dbReference type="InParanoid" id="A0A168RPQ4"/>
<organism evidence="9">
    <name type="scientific">Absidia glauca</name>
    <name type="common">Pin mould</name>
    <dbReference type="NCBI Taxonomy" id="4829"/>
    <lineage>
        <taxon>Eukaryota</taxon>
        <taxon>Fungi</taxon>
        <taxon>Fungi incertae sedis</taxon>
        <taxon>Mucoromycota</taxon>
        <taxon>Mucoromycotina</taxon>
        <taxon>Mucoromycetes</taxon>
        <taxon>Mucorales</taxon>
        <taxon>Cunninghamellaceae</taxon>
        <taxon>Absidia</taxon>
    </lineage>
</organism>
<dbReference type="Proteomes" id="UP000078561">
    <property type="component" value="Unassembled WGS sequence"/>
</dbReference>
<evidence type="ECO:0000256" key="2">
    <source>
        <dbReference type="ARBA" id="ARBA00006210"/>
    </source>
</evidence>
<keyword evidence="3 7" id="KW-0805">Transcription regulation</keyword>
<protein>
    <recommendedName>
        <fullName evidence="7">Mediator of RNA polymerase II transcription subunit 1</fullName>
    </recommendedName>
    <alternativeName>
        <fullName evidence="7">Mediator complex subunit 1</fullName>
    </alternativeName>
</protein>
<comment type="subcellular location">
    <subcellularLocation>
        <location evidence="1 7">Nucleus</location>
    </subcellularLocation>
</comment>
<evidence type="ECO:0000256" key="7">
    <source>
        <dbReference type="RuleBase" id="RU364059"/>
    </source>
</evidence>
<dbReference type="OMA" id="QMFNTLF"/>
<comment type="function">
    <text evidence="7">Component of the Mediator complex, a coactivator involved in the regulated transcription of nearly all RNA polymerase II-dependent genes. Mediator functions as a bridge to convey information from gene-specific regulatory proteins to the basal RNA polymerase II transcription machinery. Mediator is recruited to promoters by direct interactions with regulatory proteins and serves as a scaffold for the assembly of a functional preinitiation complex with RNA polymerase II and the general transcription factors.</text>
</comment>
<evidence type="ECO:0000256" key="1">
    <source>
        <dbReference type="ARBA" id="ARBA00004123"/>
    </source>
</evidence>
<dbReference type="GO" id="GO:0003712">
    <property type="term" value="F:transcription coregulator activity"/>
    <property type="evidence" value="ECO:0007669"/>
    <property type="project" value="InterPro"/>
</dbReference>
<sequence length="698" mass="78357">MSKRTDNKNSISSSVFGIKRLLRDFQSDVPALSKKAKPSTANNELHAFGPVNIDKARIEFKQQIDCIRSICSQFETEVLGDVMKQGAGADFAFRKHFNQLKEQASTETTVLRLEEHLHQSSALLESALNDKEASACKVKVQQLKKLATSMGLVSFVDSSQKESGGPSTTITLGGTVIVVDIDIDEAGQVQRTKVTFVPEHLQNDHDENLDLLLAKDLQAHNFDGFKTNLGTLALLDRLNVEYTPTDFFTIVRNLYTDLRTTCNQEALLLSNDILGVLSEGHGIPNLYLDYPGISIAYWIDKVKTKHIDWNSVGDSVENGKVHPSLRNTATLRISFEESKTPHHFLPPHRSNYMLAFDETEESISENGNELKVIQETRWPKFMQPLRFVKPTSSSPAIPIRFVAKLDTPLATSDATVQKLMESTSLMKALAPSLEANDTPSPDALDRSVSNALSLEELLVVDVPTTDVSTSPTKTGASWVKTMTDSSDQVYQHLANTGTPGKLIHRIPFHHPAQLYSIMMYLRQQQTFNSLFTSIFNKQTYRSDTSDATEMKRTLSLEEVLMASEKDDTLRIEVTTYNAPRTIELSLSPPASTHYPFVSIPVIIDIPTHKASHPRVRLNSATIDVEATNGKEMIWNPRVFNQEEMNKVLQNDFKIPDLVAWIWKTLEQHEGDYWLERTLKRSHTSMMDLDDGGFLDTKY</sequence>
<evidence type="ECO:0000313" key="9">
    <source>
        <dbReference type="EMBL" id="SAM07225.1"/>
    </source>
</evidence>
<evidence type="ECO:0000313" key="10">
    <source>
        <dbReference type="Proteomes" id="UP000078561"/>
    </source>
</evidence>
<dbReference type="InterPro" id="IPR051999">
    <property type="entry name" value="Mediator_complex_subunit_1"/>
</dbReference>
<keyword evidence="10" id="KW-1185">Reference proteome</keyword>
<accession>A0A168RPQ4</accession>
<proteinExistence type="inferred from homology"/>
<dbReference type="OrthoDB" id="2281547at2759"/>
<dbReference type="PANTHER" id="PTHR12881">
    <property type="entry name" value="MEDIATOR OF RNA POLYMERASE II TRANSCRIPTION SUBUNIT 1"/>
    <property type="match status" value="1"/>
</dbReference>
<dbReference type="GO" id="GO:0045944">
    <property type="term" value="P:positive regulation of transcription by RNA polymerase II"/>
    <property type="evidence" value="ECO:0007669"/>
    <property type="project" value="UniProtKB-ARBA"/>
</dbReference>
<dbReference type="STRING" id="4829.A0A168RPQ4"/>
<gene>
    <name evidence="9" type="primary">ABSGL_12864.1 scaffold 13518</name>
</gene>
<reference evidence="9" key="1">
    <citation type="submission" date="2016-04" db="EMBL/GenBank/DDBJ databases">
        <authorList>
            <person name="Evans L.H."/>
            <person name="Alamgir A."/>
            <person name="Owens N."/>
            <person name="Weber N.D."/>
            <person name="Virtaneva K."/>
            <person name="Barbian K."/>
            <person name="Babar A."/>
            <person name="Rosenke K."/>
        </authorList>
    </citation>
    <scope>NUCLEOTIDE SEQUENCE [LARGE SCALE GENOMIC DNA]</scope>
    <source>
        <strain evidence="9">CBS 101.48</strain>
    </source>
</reference>
<feature type="domain" description="Mediator complex subunit Med1" evidence="8">
    <location>
        <begin position="133"/>
        <end position="536"/>
    </location>
</feature>
<name>A0A168RPQ4_ABSGL</name>
<keyword evidence="6 7" id="KW-0539">Nucleus</keyword>
<evidence type="ECO:0000256" key="6">
    <source>
        <dbReference type="ARBA" id="ARBA00023242"/>
    </source>
</evidence>
<dbReference type="Pfam" id="PF10744">
    <property type="entry name" value="Med1"/>
    <property type="match status" value="1"/>
</dbReference>
<evidence type="ECO:0000256" key="4">
    <source>
        <dbReference type="ARBA" id="ARBA00023159"/>
    </source>
</evidence>
<keyword evidence="4 7" id="KW-0010">Activator</keyword>
<dbReference type="InterPro" id="IPR019680">
    <property type="entry name" value="Mediator_Med1"/>
</dbReference>
<dbReference type="PANTHER" id="PTHR12881:SF10">
    <property type="entry name" value="MEDIATOR OF RNA POLYMERASE II TRANSCRIPTION SUBUNIT 1"/>
    <property type="match status" value="1"/>
</dbReference>
<evidence type="ECO:0000256" key="3">
    <source>
        <dbReference type="ARBA" id="ARBA00023015"/>
    </source>
</evidence>
<dbReference type="EMBL" id="LT554731">
    <property type="protein sequence ID" value="SAM07225.1"/>
    <property type="molecule type" value="Genomic_DNA"/>
</dbReference>
<evidence type="ECO:0000259" key="8">
    <source>
        <dbReference type="Pfam" id="PF10744"/>
    </source>
</evidence>